<comment type="caution">
    <text evidence="1">The sequence shown here is derived from an EMBL/GenBank/DDBJ whole genome shotgun (WGS) entry which is preliminary data.</text>
</comment>
<organism evidence="1">
    <name type="scientific">bioreactor metagenome</name>
    <dbReference type="NCBI Taxonomy" id="1076179"/>
    <lineage>
        <taxon>unclassified sequences</taxon>
        <taxon>metagenomes</taxon>
        <taxon>ecological metagenomes</taxon>
    </lineage>
</organism>
<dbReference type="EMBL" id="VSSQ01000570">
    <property type="protein sequence ID" value="MPL97708.1"/>
    <property type="molecule type" value="Genomic_DNA"/>
</dbReference>
<name>A0A644W2A3_9ZZZZ</name>
<sequence>MPNNFSQQERQNLLNSLGIGRASAIGARRLAQLLGYPTGGNQVQLRTLIKECIEVDGDLIGASTGRPAGFFIISNLQELERYIDSLENRTGSDNDRRTALINSWNNQGNQQTTRQILNLL</sequence>
<proteinExistence type="predicted"/>
<evidence type="ECO:0000313" key="1">
    <source>
        <dbReference type="EMBL" id="MPL97708.1"/>
    </source>
</evidence>
<dbReference type="AlphaFoldDB" id="A0A644W2A3"/>
<protein>
    <submittedName>
        <fullName evidence="1">Uncharacterized protein</fullName>
    </submittedName>
</protein>
<gene>
    <name evidence="1" type="ORF">SDC9_43901</name>
</gene>
<reference evidence="1" key="1">
    <citation type="submission" date="2019-08" db="EMBL/GenBank/DDBJ databases">
        <authorList>
            <person name="Kucharzyk K."/>
            <person name="Murdoch R.W."/>
            <person name="Higgins S."/>
            <person name="Loffler F."/>
        </authorList>
    </citation>
    <scope>NUCLEOTIDE SEQUENCE</scope>
</reference>
<accession>A0A644W2A3</accession>